<name>A0ABY0TBE5_9PROT</name>
<proteinExistence type="predicted"/>
<gene>
    <name evidence="3" type="ORF">SAMN05216402_0362</name>
</gene>
<dbReference type="Gene3D" id="3.40.1520.20">
    <property type="match status" value="1"/>
</dbReference>
<evidence type="ECO:0000259" key="2">
    <source>
        <dbReference type="PROSITE" id="PS50914"/>
    </source>
</evidence>
<dbReference type="Pfam" id="PF04972">
    <property type="entry name" value="BON"/>
    <property type="match status" value="2"/>
</dbReference>
<accession>A0ABY0TBE5</accession>
<dbReference type="PROSITE" id="PS50914">
    <property type="entry name" value="BON"/>
    <property type="match status" value="2"/>
</dbReference>
<reference evidence="3 4" key="1">
    <citation type="submission" date="2016-10" db="EMBL/GenBank/DDBJ databases">
        <authorList>
            <person name="Varghese N."/>
            <person name="Submissions S."/>
        </authorList>
    </citation>
    <scope>NUCLEOTIDE SEQUENCE [LARGE SCALE GENOMIC DNA]</scope>
    <source>
        <strain evidence="3 4">Nl1</strain>
    </source>
</reference>
<evidence type="ECO:0000313" key="4">
    <source>
        <dbReference type="Proteomes" id="UP000183471"/>
    </source>
</evidence>
<organism evidence="3 4">
    <name type="scientific">Nitrosospira multiformis</name>
    <dbReference type="NCBI Taxonomy" id="1231"/>
    <lineage>
        <taxon>Bacteria</taxon>
        <taxon>Pseudomonadati</taxon>
        <taxon>Pseudomonadota</taxon>
        <taxon>Betaproteobacteria</taxon>
        <taxon>Nitrosomonadales</taxon>
        <taxon>Nitrosomonadaceae</taxon>
        <taxon>Nitrosospira</taxon>
    </lineage>
</organism>
<protein>
    <submittedName>
        <fullName evidence="3">Osmotically-inducible protein OsmY, contains BON domain</fullName>
    </submittedName>
</protein>
<comment type="caution">
    <text evidence="3">The sequence shown here is derived from an EMBL/GenBank/DDBJ whole genome shotgun (WGS) entry which is preliminary data.</text>
</comment>
<dbReference type="EMBL" id="FNKY01000001">
    <property type="protein sequence ID" value="SDQ32085.1"/>
    <property type="molecule type" value="Genomic_DNA"/>
</dbReference>
<evidence type="ECO:0000313" key="3">
    <source>
        <dbReference type="EMBL" id="SDQ32085.1"/>
    </source>
</evidence>
<sequence length="204" mass="21845">MCFFTKGTLMKSLKGGWLFLLVLLFPFLPGCAVLIAAGVVSGVGTGVAVSQDRRTGGIFVEDEGIEIKGGRRISEKFGSDAHVNVTSFNRNVLLTGEVPSEAAKKEIGDLVKGVENVRNVTNEIVVAEISSFMSRSNDALITSKVKGRFMDAGKFQVNHVKVITENGVVFLLGMVSRKEADSAVEVASLTSGVKKVVKVFEYQG</sequence>
<evidence type="ECO:0000256" key="1">
    <source>
        <dbReference type="ARBA" id="ARBA00022729"/>
    </source>
</evidence>
<dbReference type="Proteomes" id="UP000183471">
    <property type="component" value="Unassembled WGS sequence"/>
</dbReference>
<dbReference type="PANTHER" id="PTHR34606">
    <property type="entry name" value="BON DOMAIN-CONTAINING PROTEIN"/>
    <property type="match status" value="1"/>
</dbReference>
<keyword evidence="4" id="KW-1185">Reference proteome</keyword>
<dbReference type="InterPro" id="IPR014004">
    <property type="entry name" value="Transpt-assoc_nodulatn_dom_bac"/>
</dbReference>
<dbReference type="InterPro" id="IPR051686">
    <property type="entry name" value="Lipoprotein_DolP"/>
</dbReference>
<dbReference type="PANTHER" id="PTHR34606:SF4">
    <property type="entry name" value="OUTER MEMBRANE LIPOPROTEIN DOLP"/>
    <property type="match status" value="1"/>
</dbReference>
<feature type="domain" description="BON" evidence="2">
    <location>
        <begin position="61"/>
        <end position="128"/>
    </location>
</feature>
<feature type="domain" description="BON" evidence="2">
    <location>
        <begin position="137"/>
        <end position="204"/>
    </location>
</feature>
<keyword evidence="1" id="KW-0732">Signal</keyword>
<dbReference type="InterPro" id="IPR007055">
    <property type="entry name" value="BON_dom"/>
</dbReference>
<dbReference type="SMART" id="SM00749">
    <property type="entry name" value="BON"/>
    <property type="match status" value="2"/>
</dbReference>